<dbReference type="STRING" id="936435.F8QCI6"/>
<dbReference type="Proteomes" id="UP000008063">
    <property type="component" value="Unassembled WGS sequence"/>
</dbReference>
<reference evidence="3" key="1">
    <citation type="journal article" date="2011" name="Science">
        <title>The plant cell wall-decomposing machinery underlies the functional diversity of forest fungi.</title>
        <authorList>
            <person name="Eastwood D.C."/>
            <person name="Floudas D."/>
            <person name="Binder M."/>
            <person name="Majcherczyk A."/>
            <person name="Schneider P."/>
            <person name="Aerts A."/>
            <person name="Asiegbu F.O."/>
            <person name="Baker S.E."/>
            <person name="Barry K."/>
            <person name="Bendiksby M."/>
            <person name="Blumentritt M."/>
            <person name="Coutinho P.M."/>
            <person name="Cullen D."/>
            <person name="de Vries R.P."/>
            <person name="Gathman A."/>
            <person name="Goodell B."/>
            <person name="Henrissat B."/>
            <person name="Ihrmark K."/>
            <person name="Kauserud H."/>
            <person name="Kohler A."/>
            <person name="LaButti K."/>
            <person name="Lapidus A."/>
            <person name="Lavin J.L."/>
            <person name="Lee Y.-H."/>
            <person name="Lindquist E."/>
            <person name="Lilly W."/>
            <person name="Lucas S."/>
            <person name="Morin E."/>
            <person name="Murat C."/>
            <person name="Oguiza J.A."/>
            <person name="Park J."/>
            <person name="Pisabarro A.G."/>
            <person name="Riley R."/>
            <person name="Rosling A."/>
            <person name="Salamov A."/>
            <person name="Schmidt O."/>
            <person name="Schmutz J."/>
            <person name="Skrede I."/>
            <person name="Stenlid J."/>
            <person name="Wiebenga A."/>
            <person name="Xie X."/>
            <person name="Kuees U."/>
            <person name="Hibbett D.S."/>
            <person name="Hoffmeister D."/>
            <person name="Hoegberg N."/>
            <person name="Martin F."/>
            <person name="Grigoriev I.V."/>
            <person name="Watkinson S.C."/>
        </authorList>
    </citation>
    <scope>NUCLEOTIDE SEQUENCE [LARGE SCALE GENOMIC DNA]</scope>
    <source>
        <strain evidence="3">strain S7.3</strain>
    </source>
</reference>
<keyword evidence="3" id="KW-1185">Reference proteome</keyword>
<dbReference type="InterPro" id="IPR010998">
    <property type="entry name" value="Integrase_recombinase_N"/>
</dbReference>
<dbReference type="SUPFAM" id="SSF47823">
    <property type="entry name" value="lambda integrase-like, N-terminal domain"/>
    <property type="match status" value="1"/>
</dbReference>
<dbReference type="HOGENOM" id="CLU_003292_2_1_1"/>
<dbReference type="EMBL" id="GL945490">
    <property type="protein sequence ID" value="EGN93851.1"/>
    <property type="molecule type" value="Genomic_DNA"/>
</dbReference>
<keyword evidence="1" id="KW-0238">DNA-binding</keyword>
<evidence type="ECO:0000313" key="2">
    <source>
        <dbReference type="EMBL" id="EGN93851.1"/>
    </source>
</evidence>
<dbReference type="OrthoDB" id="2664079at2759"/>
<dbReference type="InParanoid" id="F8QCI6"/>
<organism evidence="3">
    <name type="scientific">Serpula lacrymans var. lacrymans (strain S7.3)</name>
    <name type="common">Dry rot fungus</name>
    <dbReference type="NCBI Taxonomy" id="936435"/>
    <lineage>
        <taxon>Eukaryota</taxon>
        <taxon>Fungi</taxon>
        <taxon>Dikarya</taxon>
        <taxon>Basidiomycota</taxon>
        <taxon>Agaricomycotina</taxon>
        <taxon>Agaricomycetes</taxon>
        <taxon>Agaricomycetidae</taxon>
        <taxon>Boletales</taxon>
        <taxon>Coniophorineae</taxon>
        <taxon>Serpulaceae</taxon>
        <taxon>Serpula</taxon>
    </lineage>
</organism>
<proteinExistence type="predicted"/>
<name>F8QCI6_SERL3</name>
<evidence type="ECO:0000313" key="3">
    <source>
        <dbReference type="Proteomes" id="UP000008063"/>
    </source>
</evidence>
<dbReference type="Gene3D" id="1.10.150.130">
    <property type="match status" value="1"/>
</dbReference>
<accession>F8QCI6</accession>
<sequence length="341" mass="37938">MTSTTRQKCVALELSLQAPRSEYNNTPSSTPICSLPPANHNLPTSQSISPSHRILTSHNNTHTHLPQQSHPLRPECPVQDRLLLWTPPASRINSDPTNISYLTPNDLEKITAVIVNAWASLTRKVYGSGLLAFHAFCNARNISEAEHAPVKSITLASFIATMAGLYSGKTICNYVYGVRAWHILHGSPWIINEPEILALLTVSVTLTPISSKRAPHQPFTIEHICEVRKVLDLTKPLDAAFFACLTTTFYTASRLGEFTIPSINQFDSNRHATIDGVSEVTNRNGFRVKAFILPITKTEKEPMSVSWVTQQGLSDPEEGWLNHIKINNPDSSDHVFAYRWP</sequence>
<gene>
    <name evidence="2" type="ORF">SERLA73DRAFT_63234</name>
</gene>
<evidence type="ECO:0000256" key="1">
    <source>
        <dbReference type="ARBA" id="ARBA00023125"/>
    </source>
</evidence>
<protein>
    <submittedName>
        <fullName evidence="2">Uncharacterized protein</fullName>
    </submittedName>
</protein>
<dbReference type="GO" id="GO:0003677">
    <property type="term" value="F:DNA binding"/>
    <property type="evidence" value="ECO:0007669"/>
    <property type="project" value="UniProtKB-KW"/>
</dbReference>
<dbReference type="AlphaFoldDB" id="F8QCI6"/>